<dbReference type="EMBL" id="QXFY01001615">
    <property type="protein sequence ID" value="KAE9313387.1"/>
    <property type="molecule type" value="Genomic_DNA"/>
</dbReference>
<evidence type="ECO:0000313" key="4">
    <source>
        <dbReference type="EMBL" id="KAE9101982.1"/>
    </source>
</evidence>
<dbReference type="EMBL" id="QXGE01002718">
    <property type="protein sequence ID" value="KAE9279704.1"/>
    <property type="molecule type" value="Genomic_DNA"/>
</dbReference>
<sequence length="165" mass="17373">MVLSTLVLPIPCTSIFRSALASRFNRSFLANDSVTAETFAPVSSSIFVRSLLTAPTTRARIRIRRSNFLDDHQPSRSPGSSFNFLDSPIVTADRRVITALVMACAESSADSAVASLSSPFPPAASSLDSAGVLFLSSFSSPLRRSSSSPSLSSPGRSASPTKANT</sequence>
<evidence type="ECO:0000313" key="13">
    <source>
        <dbReference type="Proteomes" id="UP000476176"/>
    </source>
</evidence>
<comment type="caution">
    <text evidence="2">The sequence shown here is derived from an EMBL/GenBank/DDBJ whole genome shotgun (WGS) entry which is preliminary data.</text>
</comment>
<dbReference type="Proteomes" id="UP000440367">
    <property type="component" value="Unassembled WGS sequence"/>
</dbReference>
<dbReference type="EMBL" id="QXFX01002730">
    <property type="protein sequence ID" value="KAE9074183.1"/>
    <property type="molecule type" value="Genomic_DNA"/>
</dbReference>
<dbReference type="EMBL" id="QXGD01002059">
    <property type="protein sequence ID" value="KAE9194306.1"/>
    <property type="molecule type" value="Genomic_DNA"/>
</dbReference>
<evidence type="ECO:0000313" key="3">
    <source>
        <dbReference type="EMBL" id="KAE9074183.1"/>
    </source>
</evidence>
<dbReference type="Proteomes" id="UP000488956">
    <property type="component" value="Unassembled WGS sequence"/>
</dbReference>
<dbReference type="Proteomes" id="UP000440732">
    <property type="component" value="Unassembled WGS sequence"/>
</dbReference>
<evidence type="ECO:0000313" key="12">
    <source>
        <dbReference type="Proteomes" id="UP000440732"/>
    </source>
</evidence>
<evidence type="ECO:0000313" key="11">
    <source>
        <dbReference type="Proteomes" id="UP000440367"/>
    </source>
</evidence>
<evidence type="ECO:0000313" key="7">
    <source>
        <dbReference type="EMBL" id="KAE9279704.1"/>
    </source>
</evidence>
<evidence type="ECO:0000313" key="6">
    <source>
        <dbReference type="EMBL" id="KAE9194306.1"/>
    </source>
</evidence>
<evidence type="ECO:0000256" key="1">
    <source>
        <dbReference type="SAM" id="MobiDB-lite"/>
    </source>
</evidence>
<proteinExistence type="predicted"/>
<evidence type="ECO:0000313" key="9">
    <source>
        <dbReference type="Proteomes" id="UP000429523"/>
    </source>
</evidence>
<gene>
    <name evidence="7" type="ORF">PF001_g24591</name>
    <name evidence="6" type="ORF">PF002_g23640</name>
    <name evidence="5" type="ORF">PF004_g26808</name>
    <name evidence="4" type="ORF">PF006_g22548</name>
    <name evidence="8" type="ORF">PF008_g19742</name>
    <name evidence="2" type="ORF">PF009_g22581</name>
    <name evidence="3" type="ORF">PF010_g24781</name>
</gene>
<organism evidence="2 9">
    <name type="scientific">Phytophthora fragariae</name>
    <dbReference type="NCBI Taxonomy" id="53985"/>
    <lineage>
        <taxon>Eukaryota</taxon>
        <taxon>Sar</taxon>
        <taxon>Stramenopiles</taxon>
        <taxon>Oomycota</taxon>
        <taxon>Peronosporomycetes</taxon>
        <taxon>Peronosporales</taxon>
        <taxon>Peronosporaceae</taxon>
        <taxon>Phytophthora</taxon>
    </lineage>
</organism>
<evidence type="ECO:0000313" key="14">
    <source>
        <dbReference type="Proteomes" id="UP000486351"/>
    </source>
</evidence>
<evidence type="ECO:0000313" key="10">
    <source>
        <dbReference type="Proteomes" id="UP000437068"/>
    </source>
</evidence>
<accession>A0A6A3E8A5</accession>
<dbReference type="EMBL" id="QXGF01001882">
    <property type="protein sequence ID" value="KAE8927250.1"/>
    <property type="molecule type" value="Genomic_DNA"/>
</dbReference>
<dbReference type="EMBL" id="QXGA01002204">
    <property type="protein sequence ID" value="KAE9101982.1"/>
    <property type="molecule type" value="Genomic_DNA"/>
</dbReference>
<evidence type="ECO:0000313" key="5">
    <source>
        <dbReference type="EMBL" id="KAE9173943.1"/>
    </source>
</evidence>
<dbReference type="Proteomes" id="UP000476176">
    <property type="component" value="Unassembled WGS sequence"/>
</dbReference>
<protein>
    <submittedName>
        <fullName evidence="2">Uncharacterized protein</fullName>
    </submittedName>
</protein>
<dbReference type="AlphaFoldDB" id="A0A6A3E8A5"/>
<evidence type="ECO:0000313" key="8">
    <source>
        <dbReference type="EMBL" id="KAE9313387.1"/>
    </source>
</evidence>
<name>A0A6A3E8A5_9STRA</name>
<dbReference type="Proteomes" id="UP000437068">
    <property type="component" value="Unassembled WGS sequence"/>
</dbReference>
<evidence type="ECO:0000313" key="2">
    <source>
        <dbReference type="EMBL" id="KAE8927250.1"/>
    </source>
</evidence>
<feature type="region of interest" description="Disordered" evidence="1">
    <location>
        <begin position="140"/>
        <end position="165"/>
    </location>
</feature>
<dbReference type="Proteomes" id="UP000429523">
    <property type="component" value="Unassembled WGS sequence"/>
</dbReference>
<evidence type="ECO:0000313" key="15">
    <source>
        <dbReference type="Proteomes" id="UP000488956"/>
    </source>
</evidence>
<dbReference type="Proteomes" id="UP000486351">
    <property type="component" value="Unassembled WGS sequence"/>
</dbReference>
<dbReference type="EMBL" id="QXGC01003670">
    <property type="protein sequence ID" value="KAE9173943.1"/>
    <property type="molecule type" value="Genomic_DNA"/>
</dbReference>
<reference evidence="9 10" key="1">
    <citation type="submission" date="2018-08" db="EMBL/GenBank/DDBJ databases">
        <title>Genomic investigation of the strawberry pathogen Phytophthora fragariae indicates pathogenicity is determined by transcriptional variation in three key races.</title>
        <authorList>
            <person name="Adams T.M."/>
            <person name="Armitage A.D."/>
            <person name="Sobczyk M.K."/>
            <person name="Bates H.J."/>
            <person name="Dunwell J.M."/>
            <person name="Nellist C.F."/>
            <person name="Harrison R.J."/>
        </authorList>
    </citation>
    <scope>NUCLEOTIDE SEQUENCE [LARGE SCALE GENOMIC DNA]</scope>
    <source>
        <strain evidence="7 10">A4</strain>
        <strain evidence="6 11">BC-1</strain>
        <strain evidence="5 13">BC-23</strain>
        <strain evidence="4 12">NOV-5</strain>
        <strain evidence="8 14">NOV-77</strain>
        <strain evidence="2 9">NOV-9</strain>
        <strain evidence="3 15">ONT-3</strain>
    </source>
</reference>